<dbReference type="EMBL" id="JAUJYO010000020">
    <property type="protein sequence ID" value="KAK1286594.1"/>
    <property type="molecule type" value="Genomic_DNA"/>
</dbReference>
<gene>
    <name evidence="2" type="ORF">QJS10_CPB20g00172</name>
</gene>
<dbReference type="AlphaFoldDB" id="A0AAV9CE17"/>
<reference evidence="2" key="2">
    <citation type="submission" date="2023-06" db="EMBL/GenBank/DDBJ databases">
        <authorList>
            <person name="Ma L."/>
            <person name="Liu K.-W."/>
            <person name="Li Z."/>
            <person name="Hsiao Y.-Y."/>
            <person name="Qi Y."/>
            <person name="Fu T."/>
            <person name="Tang G."/>
            <person name="Zhang D."/>
            <person name="Sun W.-H."/>
            <person name="Liu D.-K."/>
            <person name="Li Y."/>
            <person name="Chen G.-Z."/>
            <person name="Liu X.-D."/>
            <person name="Liao X.-Y."/>
            <person name="Jiang Y.-T."/>
            <person name="Yu X."/>
            <person name="Hao Y."/>
            <person name="Huang J."/>
            <person name="Zhao X.-W."/>
            <person name="Ke S."/>
            <person name="Chen Y.-Y."/>
            <person name="Wu W.-L."/>
            <person name="Hsu J.-L."/>
            <person name="Lin Y.-F."/>
            <person name="Huang M.-D."/>
            <person name="Li C.-Y."/>
            <person name="Huang L."/>
            <person name="Wang Z.-W."/>
            <person name="Zhao X."/>
            <person name="Zhong W.-Y."/>
            <person name="Peng D.-H."/>
            <person name="Ahmad S."/>
            <person name="Lan S."/>
            <person name="Zhang J.-S."/>
            <person name="Tsai W.-C."/>
            <person name="Van De Peer Y."/>
            <person name="Liu Z.-J."/>
        </authorList>
    </citation>
    <scope>NUCLEOTIDE SEQUENCE</scope>
    <source>
        <strain evidence="2">CP</strain>
        <tissue evidence="2">Leaves</tissue>
    </source>
</reference>
<feature type="region of interest" description="Disordered" evidence="1">
    <location>
        <begin position="1"/>
        <end position="50"/>
    </location>
</feature>
<feature type="region of interest" description="Disordered" evidence="1">
    <location>
        <begin position="67"/>
        <end position="93"/>
    </location>
</feature>
<comment type="caution">
    <text evidence="2">The sequence shown here is derived from an EMBL/GenBank/DDBJ whole genome shotgun (WGS) entry which is preliminary data.</text>
</comment>
<feature type="compositionally biased region" description="Polar residues" evidence="1">
    <location>
        <begin position="1"/>
        <end position="24"/>
    </location>
</feature>
<feature type="compositionally biased region" description="Low complexity" evidence="1">
    <location>
        <begin position="73"/>
        <end position="83"/>
    </location>
</feature>
<feature type="compositionally biased region" description="Polar residues" evidence="1">
    <location>
        <begin position="33"/>
        <end position="47"/>
    </location>
</feature>
<name>A0AAV9CE17_ACOCL</name>
<evidence type="ECO:0000313" key="3">
    <source>
        <dbReference type="Proteomes" id="UP001180020"/>
    </source>
</evidence>
<proteinExistence type="predicted"/>
<keyword evidence="3" id="KW-1185">Reference proteome</keyword>
<evidence type="ECO:0000256" key="1">
    <source>
        <dbReference type="SAM" id="MobiDB-lite"/>
    </source>
</evidence>
<reference evidence="2" key="1">
    <citation type="journal article" date="2023" name="Nat. Commun.">
        <title>Diploid and tetraploid genomes of Acorus and the evolution of monocots.</title>
        <authorList>
            <person name="Ma L."/>
            <person name="Liu K.W."/>
            <person name="Li Z."/>
            <person name="Hsiao Y.Y."/>
            <person name="Qi Y."/>
            <person name="Fu T."/>
            <person name="Tang G.D."/>
            <person name="Zhang D."/>
            <person name="Sun W.H."/>
            <person name="Liu D.K."/>
            <person name="Li Y."/>
            <person name="Chen G.Z."/>
            <person name="Liu X.D."/>
            <person name="Liao X.Y."/>
            <person name="Jiang Y.T."/>
            <person name="Yu X."/>
            <person name="Hao Y."/>
            <person name="Huang J."/>
            <person name="Zhao X.W."/>
            <person name="Ke S."/>
            <person name="Chen Y.Y."/>
            <person name="Wu W.L."/>
            <person name="Hsu J.L."/>
            <person name="Lin Y.F."/>
            <person name="Huang M.D."/>
            <person name="Li C.Y."/>
            <person name="Huang L."/>
            <person name="Wang Z.W."/>
            <person name="Zhao X."/>
            <person name="Zhong W.Y."/>
            <person name="Peng D.H."/>
            <person name="Ahmad S."/>
            <person name="Lan S."/>
            <person name="Zhang J.S."/>
            <person name="Tsai W.C."/>
            <person name="Van de Peer Y."/>
            <person name="Liu Z.J."/>
        </authorList>
    </citation>
    <scope>NUCLEOTIDE SEQUENCE</scope>
    <source>
        <strain evidence="2">CP</strain>
    </source>
</reference>
<dbReference type="Proteomes" id="UP001180020">
    <property type="component" value="Unassembled WGS sequence"/>
</dbReference>
<sequence length="93" mass="9722">MPTQPSRPLQQYHSFGSRGNSGVTASAVGDAQRNASPRYTTGPTTANKPFIPSYRLFEDLVDLKNKDGGFKGSGSSTSLSGASTNPGMIGGRK</sequence>
<protein>
    <submittedName>
        <fullName evidence="2">Uncharacterized protein</fullName>
    </submittedName>
</protein>
<accession>A0AAV9CE17</accession>
<organism evidence="2 3">
    <name type="scientific">Acorus calamus</name>
    <name type="common">Sweet flag</name>
    <dbReference type="NCBI Taxonomy" id="4465"/>
    <lineage>
        <taxon>Eukaryota</taxon>
        <taxon>Viridiplantae</taxon>
        <taxon>Streptophyta</taxon>
        <taxon>Embryophyta</taxon>
        <taxon>Tracheophyta</taxon>
        <taxon>Spermatophyta</taxon>
        <taxon>Magnoliopsida</taxon>
        <taxon>Liliopsida</taxon>
        <taxon>Acoraceae</taxon>
        <taxon>Acorus</taxon>
    </lineage>
</organism>
<evidence type="ECO:0000313" key="2">
    <source>
        <dbReference type="EMBL" id="KAK1286594.1"/>
    </source>
</evidence>